<gene>
    <name evidence="2" type="ORF">ED236_00020</name>
</gene>
<keyword evidence="3" id="KW-1185">Reference proteome</keyword>
<evidence type="ECO:0000313" key="3">
    <source>
        <dbReference type="Proteomes" id="UP000275137"/>
    </source>
</evidence>
<reference evidence="2 3" key="1">
    <citation type="submission" date="2018-10" db="EMBL/GenBank/DDBJ databases">
        <authorList>
            <person name="Chen W.-M."/>
        </authorList>
    </citation>
    <scope>NUCLEOTIDE SEQUENCE [LARGE SCALE GENOMIC DNA]</scope>
    <source>
        <strain evidence="2 3">H-5</strain>
    </source>
</reference>
<dbReference type="EMBL" id="RJVP01000001">
    <property type="protein sequence ID" value="ROH87922.1"/>
    <property type="molecule type" value="Genomic_DNA"/>
</dbReference>
<dbReference type="InterPro" id="IPR053164">
    <property type="entry name" value="IS1016-like_transposase"/>
</dbReference>
<dbReference type="AlphaFoldDB" id="A0A3N0V5Q3"/>
<accession>A0A3N0V5Q3</accession>
<sequence length="225" mass="25783">MVDKNRYYRCSKIGEAKFRQLVRCFALDFTATSSAELTGISVRSVNSIYLKIRARIADSCELESPLQGAVEVDESYFGAHRVRGRRGRGPYGKTIVFGLLKRQGKVYTEIMPDCSKATLQGIIRGHVEPSTVIHSDGWRGYDGLVGIGFDKHFRVHHGGNEFANGERHINGIESFWSYAKRRLAKFNGVAKHTFYLHLKETEFRFNHRRDNLYLEILKLLRKTPL</sequence>
<proteinExistence type="predicted"/>
<organism evidence="2 3">
    <name type="scientific">Pseudomethylobacillus aquaticus</name>
    <dbReference type="NCBI Taxonomy" id="2676064"/>
    <lineage>
        <taxon>Bacteria</taxon>
        <taxon>Pseudomonadati</taxon>
        <taxon>Pseudomonadota</taxon>
        <taxon>Betaproteobacteria</taxon>
        <taxon>Nitrosomonadales</taxon>
        <taxon>Methylophilaceae</taxon>
        <taxon>Pseudomethylobacillus</taxon>
    </lineage>
</organism>
<dbReference type="RefSeq" id="WP_123235915.1">
    <property type="nucleotide sequence ID" value="NZ_RJVP01000001.1"/>
</dbReference>
<dbReference type="PANTHER" id="PTHR47163">
    <property type="entry name" value="DDE_TNP_IS1595 DOMAIN-CONTAINING PROTEIN"/>
    <property type="match status" value="1"/>
</dbReference>
<dbReference type="SMART" id="SM01126">
    <property type="entry name" value="DDE_Tnp_IS1595"/>
    <property type="match status" value="1"/>
</dbReference>
<dbReference type="NCBIfam" id="NF033547">
    <property type="entry name" value="transpos_IS1595"/>
    <property type="match status" value="1"/>
</dbReference>
<dbReference type="Proteomes" id="UP000275137">
    <property type="component" value="Unassembled WGS sequence"/>
</dbReference>
<dbReference type="Pfam" id="PF12762">
    <property type="entry name" value="DDE_Tnp_IS1595"/>
    <property type="match status" value="1"/>
</dbReference>
<comment type="caution">
    <text evidence="2">The sequence shown here is derived from an EMBL/GenBank/DDBJ whole genome shotgun (WGS) entry which is preliminary data.</text>
</comment>
<feature type="domain" description="ISXO2-like transposase" evidence="1">
    <location>
        <begin position="65"/>
        <end position="206"/>
    </location>
</feature>
<evidence type="ECO:0000259" key="1">
    <source>
        <dbReference type="SMART" id="SM01126"/>
    </source>
</evidence>
<protein>
    <submittedName>
        <fullName evidence="2">IS1595 family transposase</fullName>
    </submittedName>
</protein>
<evidence type="ECO:0000313" key="2">
    <source>
        <dbReference type="EMBL" id="ROH87922.1"/>
    </source>
</evidence>
<name>A0A3N0V5Q3_9PROT</name>
<dbReference type="InterPro" id="IPR024445">
    <property type="entry name" value="Tnp_ISXO2-like"/>
</dbReference>
<dbReference type="PANTHER" id="PTHR47163:SF2">
    <property type="entry name" value="SI:DKEY-17M8.2"/>
    <property type="match status" value="1"/>
</dbReference>